<protein>
    <submittedName>
        <fullName evidence="6">Helix-turn-helix transcriptional regulator</fullName>
    </submittedName>
</protein>
<evidence type="ECO:0000313" key="6">
    <source>
        <dbReference type="EMBL" id="MCQ4046058.1"/>
    </source>
</evidence>
<dbReference type="InterPro" id="IPR037923">
    <property type="entry name" value="HTH-like"/>
</dbReference>
<keyword evidence="2" id="KW-0238">DNA-binding</keyword>
<dbReference type="Pfam" id="PF12833">
    <property type="entry name" value="HTH_18"/>
    <property type="match status" value="1"/>
</dbReference>
<dbReference type="PANTHER" id="PTHR43280">
    <property type="entry name" value="ARAC-FAMILY TRANSCRIPTIONAL REGULATOR"/>
    <property type="match status" value="1"/>
</dbReference>
<feature type="coiled-coil region" evidence="4">
    <location>
        <begin position="135"/>
        <end position="162"/>
    </location>
</feature>
<dbReference type="RefSeq" id="WP_255932216.1">
    <property type="nucleotide sequence ID" value="NZ_JANFNH010000054.1"/>
</dbReference>
<evidence type="ECO:0000256" key="4">
    <source>
        <dbReference type="SAM" id="Coils"/>
    </source>
</evidence>
<dbReference type="PROSITE" id="PS01124">
    <property type="entry name" value="HTH_ARAC_FAMILY_2"/>
    <property type="match status" value="1"/>
</dbReference>
<dbReference type="EMBL" id="JANFNH010000054">
    <property type="protein sequence ID" value="MCQ4046058.1"/>
    <property type="molecule type" value="Genomic_DNA"/>
</dbReference>
<evidence type="ECO:0000256" key="3">
    <source>
        <dbReference type="ARBA" id="ARBA00023163"/>
    </source>
</evidence>
<reference evidence="6 7" key="1">
    <citation type="submission" date="2022-06" db="EMBL/GenBank/DDBJ databases">
        <title>Draft genome sequence of type strain Streptomyces rubrisoli DSM 42083.</title>
        <authorList>
            <person name="Duangmal K."/>
            <person name="Klaysubun C."/>
        </authorList>
    </citation>
    <scope>NUCLEOTIDE SEQUENCE [LARGE SCALE GENOMIC DNA]</scope>
    <source>
        <strain evidence="6 7">DSM 42083</strain>
    </source>
</reference>
<evidence type="ECO:0000259" key="5">
    <source>
        <dbReference type="PROSITE" id="PS01124"/>
    </source>
</evidence>
<dbReference type="InterPro" id="IPR018060">
    <property type="entry name" value="HTH_AraC"/>
</dbReference>
<sequence length="299" mass="33157">MVKVGQRDVIDIAYRNPDRPRLGIEVLTYDVLRRRMKRAVAHTASRPDFHQLLLVRGGEASMMVDFVPQPCAPGRLLHLRPGQVQRFPVDAEGRLAELDAVLVLFTAAFPPRLAQLASLLDGFGPAGWTLSPGDHQVLDRALAEIAAEYHTLEERRDKTDADLTVSLLRQLLGAVLLRLARLPHPDRAASAMVGGEVFRAFRYELERSFAATRSVQKYAARLGYSPRTLTRACQAATGRTAKELIDARAALEAQRLLVHTDLPVAAIGRMLGFSEPANFGKFFTRETGDTPGGFRTRRR</sequence>
<organism evidence="6 7">
    <name type="scientific">Streptantibioticus rubrisoli</name>
    <dbReference type="NCBI Taxonomy" id="1387313"/>
    <lineage>
        <taxon>Bacteria</taxon>
        <taxon>Bacillati</taxon>
        <taxon>Actinomycetota</taxon>
        <taxon>Actinomycetes</taxon>
        <taxon>Kitasatosporales</taxon>
        <taxon>Streptomycetaceae</taxon>
        <taxon>Streptantibioticus</taxon>
    </lineage>
</organism>
<keyword evidence="3" id="KW-0804">Transcription</keyword>
<name>A0ABT1PL19_9ACTN</name>
<dbReference type="PANTHER" id="PTHR43280:SF32">
    <property type="entry name" value="TRANSCRIPTIONAL REGULATORY PROTEIN"/>
    <property type="match status" value="1"/>
</dbReference>
<accession>A0ABT1PL19</accession>
<gene>
    <name evidence="6" type="ORF">NON19_29450</name>
</gene>
<evidence type="ECO:0000313" key="7">
    <source>
        <dbReference type="Proteomes" id="UP001206206"/>
    </source>
</evidence>
<proteinExistence type="predicted"/>
<dbReference type="SMART" id="SM00342">
    <property type="entry name" value="HTH_ARAC"/>
    <property type="match status" value="1"/>
</dbReference>
<comment type="caution">
    <text evidence="6">The sequence shown here is derived from an EMBL/GenBank/DDBJ whole genome shotgun (WGS) entry which is preliminary data.</text>
</comment>
<dbReference type="Gene3D" id="1.10.10.60">
    <property type="entry name" value="Homeodomain-like"/>
    <property type="match status" value="1"/>
</dbReference>
<dbReference type="Proteomes" id="UP001206206">
    <property type="component" value="Unassembled WGS sequence"/>
</dbReference>
<dbReference type="SUPFAM" id="SSF51215">
    <property type="entry name" value="Regulatory protein AraC"/>
    <property type="match status" value="1"/>
</dbReference>
<feature type="domain" description="HTH araC/xylS-type" evidence="5">
    <location>
        <begin position="195"/>
        <end position="297"/>
    </location>
</feature>
<dbReference type="InterPro" id="IPR009057">
    <property type="entry name" value="Homeodomain-like_sf"/>
</dbReference>
<dbReference type="SUPFAM" id="SSF46689">
    <property type="entry name" value="Homeodomain-like"/>
    <property type="match status" value="1"/>
</dbReference>
<evidence type="ECO:0000256" key="2">
    <source>
        <dbReference type="ARBA" id="ARBA00023125"/>
    </source>
</evidence>
<evidence type="ECO:0000256" key="1">
    <source>
        <dbReference type="ARBA" id="ARBA00023015"/>
    </source>
</evidence>
<keyword evidence="7" id="KW-1185">Reference proteome</keyword>
<keyword evidence="4" id="KW-0175">Coiled coil</keyword>
<keyword evidence="1" id="KW-0805">Transcription regulation</keyword>